<name>A0AA86PAQ7_9EUKA</name>
<keyword evidence="1" id="KW-0812">Transmembrane</keyword>
<evidence type="ECO:0000313" key="3">
    <source>
        <dbReference type="EMBL" id="CAL6046914.1"/>
    </source>
</evidence>
<protein>
    <submittedName>
        <fullName evidence="3">Hypothetical_protein</fullName>
    </submittedName>
</protein>
<dbReference type="Proteomes" id="UP001642409">
    <property type="component" value="Unassembled WGS sequence"/>
</dbReference>
<keyword evidence="1" id="KW-0472">Membrane</keyword>
<organism evidence="2">
    <name type="scientific">Hexamita inflata</name>
    <dbReference type="NCBI Taxonomy" id="28002"/>
    <lineage>
        <taxon>Eukaryota</taxon>
        <taxon>Metamonada</taxon>
        <taxon>Diplomonadida</taxon>
        <taxon>Hexamitidae</taxon>
        <taxon>Hexamitinae</taxon>
        <taxon>Hexamita</taxon>
    </lineage>
</organism>
<evidence type="ECO:0000256" key="1">
    <source>
        <dbReference type="SAM" id="Phobius"/>
    </source>
</evidence>
<proteinExistence type="predicted"/>
<feature type="transmembrane region" description="Helical" evidence="1">
    <location>
        <begin position="167"/>
        <end position="191"/>
    </location>
</feature>
<keyword evidence="4" id="KW-1185">Reference proteome</keyword>
<reference evidence="2" key="1">
    <citation type="submission" date="2023-06" db="EMBL/GenBank/DDBJ databases">
        <authorList>
            <person name="Kurt Z."/>
        </authorList>
    </citation>
    <scope>NUCLEOTIDE SEQUENCE</scope>
</reference>
<evidence type="ECO:0000313" key="2">
    <source>
        <dbReference type="EMBL" id="CAI9934008.1"/>
    </source>
</evidence>
<dbReference type="AlphaFoldDB" id="A0AA86PAQ7"/>
<sequence length="248" mass="27533">MQLLQLVFGQGCSSEACCQQQGQDIHYLLGECQRCPSLSDFDPQSLKCKCTNNACCRLGGFSSYDSSKGICVCDDQSCCSFQYGSQSYYSNGNCKCAQGSYSWLTYNTQCEPCWDKQMIVGKMGCKSCQSNDINSLFAVKSKTCQCIKSFKLKNGVCEKTRLNQSSIVAIAVCVPISVVILVTLLIVAIIIKKKQQTVKQENDQPKEMKLIIQNDGDIIREEVVDNNLIDQQVVQPVPIITEIPVKHE</sequence>
<reference evidence="3 4" key="2">
    <citation type="submission" date="2024-07" db="EMBL/GenBank/DDBJ databases">
        <authorList>
            <person name="Akdeniz Z."/>
        </authorList>
    </citation>
    <scope>NUCLEOTIDE SEQUENCE [LARGE SCALE GENOMIC DNA]</scope>
</reference>
<accession>A0AA86PAQ7</accession>
<dbReference type="EMBL" id="CAXDID020000169">
    <property type="protein sequence ID" value="CAL6046914.1"/>
    <property type="molecule type" value="Genomic_DNA"/>
</dbReference>
<dbReference type="EMBL" id="CATOUU010000554">
    <property type="protein sequence ID" value="CAI9934008.1"/>
    <property type="molecule type" value="Genomic_DNA"/>
</dbReference>
<keyword evidence="1" id="KW-1133">Transmembrane helix</keyword>
<evidence type="ECO:0000313" key="4">
    <source>
        <dbReference type="Proteomes" id="UP001642409"/>
    </source>
</evidence>
<comment type="caution">
    <text evidence="2">The sequence shown here is derived from an EMBL/GenBank/DDBJ whole genome shotgun (WGS) entry which is preliminary data.</text>
</comment>
<gene>
    <name evidence="2" type="ORF">HINF_LOCUS21653</name>
    <name evidence="3" type="ORF">HINF_LOCUS41957</name>
</gene>